<dbReference type="OrthoDB" id="9799053at2"/>
<dbReference type="CDD" id="cd02227">
    <property type="entry name" value="cupin_TM1112-like"/>
    <property type="match status" value="1"/>
</dbReference>
<keyword evidence="3" id="KW-1185">Reference proteome</keyword>
<dbReference type="EMBL" id="GL890906">
    <property type="protein sequence ID" value="EGJ32726.1"/>
    <property type="molecule type" value="Genomic_DNA"/>
</dbReference>
<dbReference type="eggNOG" id="COG3450">
    <property type="taxonomic scope" value="Bacteria"/>
</dbReference>
<dbReference type="PANTHER" id="PTHR33271">
    <property type="entry name" value="OS04G0445200 PROTEIN"/>
    <property type="match status" value="1"/>
</dbReference>
<dbReference type="AlphaFoldDB" id="F4XRP8"/>
<name>F4XRP8_9CYAN</name>
<dbReference type="Gene3D" id="2.60.120.10">
    <property type="entry name" value="Jelly Rolls"/>
    <property type="match status" value="1"/>
</dbReference>
<dbReference type="InterPro" id="IPR011051">
    <property type="entry name" value="RmlC_Cupin_sf"/>
</dbReference>
<gene>
    <name evidence="2" type="ORF">LYNGBM3L_03630</name>
</gene>
<dbReference type="Pfam" id="PF05899">
    <property type="entry name" value="Cupin_3"/>
    <property type="match status" value="1"/>
</dbReference>
<feature type="domain" description="(S)-ureidoglycine aminohydrolase cupin" evidence="1">
    <location>
        <begin position="22"/>
        <end position="93"/>
    </location>
</feature>
<proteinExistence type="predicted"/>
<evidence type="ECO:0000313" key="2">
    <source>
        <dbReference type="EMBL" id="EGJ32726.1"/>
    </source>
</evidence>
<dbReference type="HOGENOM" id="CLU_135880_2_0_3"/>
<dbReference type="InterPro" id="IPR008579">
    <property type="entry name" value="UGlyAH_Cupin_dom"/>
</dbReference>
<organism evidence="2 3">
    <name type="scientific">Moorena producens 3L</name>
    <dbReference type="NCBI Taxonomy" id="489825"/>
    <lineage>
        <taxon>Bacteria</taxon>
        <taxon>Bacillati</taxon>
        <taxon>Cyanobacteriota</taxon>
        <taxon>Cyanophyceae</taxon>
        <taxon>Coleofasciculales</taxon>
        <taxon>Coleofasciculaceae</taxon>
        <taxon>Moorena</taxon>
    </lineage>
</organism>
<dbReference type="InterPro" id="IPR014710">
    <property type="entry name" value="RmlC-like_jellyroll"/>
</dbReference>
<dbReference type="PANTHER" id="PTHR33271:SF22">
    <property type="entry name" value="OS04G0445200 PROTEIN"/>
    <property type="match status" value="1"/>
</dbReference>
<evidence type="ECO:0000313" key="3">
    <source>
        <dbReference type="Proteomes" id="UP000003959"/>
    </source>
</evidence>
<dbReference type="SUPFAM" id="SSF51182">
    <property type="entry name" value="RmlC-like cupins"/>
    <property type="match status" value="1"/>
</dbReference>
<dbReference type="Proteomes" id="UP000003959">
    <property type="component" value="Unassembled WGS sequence"/>
</dbReference>
<sequence length="96" mass="10928">MSTPTNINKIMIERPSQDHLDNLGVSNWPIWTKEVSEFPWTYDEQEICYLLEGEVVVTPDGGEPVQIAKGDLVTFPAGMSCTWKIISNVRKHYQFG</sequence>
<accession>F4XRP8</accession>
<evidence type="ECO:0000259" key="1">
    <source>
        <dbReference type="Pfam" id="PF05899"/>
    </source>
</evidence>
<protein>
    <submittedName>
        <fullName evidence="2">Putative enzyme of the cupin superfamily</fullName>
    </submittedName>
</protein>
<reference evidence="3" key="1">
    <citation type="journal article" date="2011" name="Proc. Natl. Acad. Sci. U.S.A.">
        <title>Genomic insights into the physiology and ecology of the marine filamentous cyanobacterium Lyngbya majuscula.</title>
        <authorList>
            <person name="Jones A.C."/>
            <person name="Monroe E.A."/>
            <person name="Podell S."/>
            <person name="Hess W.R."/>
            <person name="Klages S."/>
            <person name="Esquenazi E."/>
            <person name="Niessen S."/>
            <person name="Hoover H."/>
            <person name="Rothmann M."/>
            <person name="Lasken R.S."/>
            <person name="Yates J.R.III."/>
            <person name="Reinhardt R."/>
            <person name="Kube M."/>
            <person name="Burkart M.D."/>
            <person name="Allen E.E."/>
            <person name="Dorrestein P.C."/>
            <person name="Gerwick W.H."/>
            <person name="Gerwick L."/>
        </authorList>
    </citation>
    <scope>NUCLEOTIDE SEQUENCE [LARGE SCALE GENOMIC DNA]</scope>
    <source>
        <strain evidence="3">3L</strain>
    </source>
</reference>
<dbReference type="RefSeq" id="WP_008184039.1">
    <property type="nucleotide sequence ID" value="NZ_GL890906.1"/>
</dbReference>